<evidence type="ECO:0000256" key="3">
    <source>
        <dbReference type="ARBA" id="ARBA00022692"/>
    </source>
</evidence>
<dbReference type="GO" id="GO:0022857">
    <property type="term" value="F:transmembrane transporter activity"/>
    <property type="evidence" value="ECO:0007669"/>
    <property type="project" value="InterPro"/>
</dbReference>
<keyword evidence="5 6" id="KW-0472">Membrane</keyword>
<organism evidence="8 9">
    <name type="scientific">Microlunatus soli</name>
    <dbReference type="NCBI Taxonomy" id="630515"/>
    <lineage>
        <taxon>Bacteria</taxon>
        <taxon>Bacillati</taxon>
        <taxon>Actinomycetota</taxon>
        <taxon>Actinomycetes</taxon>
        <taxon>Propionibacteriales</taxon>
        <taxon>Propionibacteriaceae</taxon>
        <taxon>Microlunatus</taxon>
    </lineage>
</organism>
<feature type="transmembrane region" description="Helical" evidence="6">
    <location>
        <begin position="160"/>
        <end position="177"/>
    </location>
</feature>
<dbReference type="Proteomes" id="UP000199103">
    <property type="component" value="Chromosome I"/>
</dbReference>
<evidence type="ECO:0000313" key="9">
    <source>
        <dbReference type="Proteomes" id="UP000199103"/>
    </source>
</evidence>
<feature type="transmembrane region" description="Helical" evidence="6">
    <location>
        <begin position="336"/>
        <end position="359"/>
    </location>
</feature>
<evidence type="ECO:0000256" key="6">
    <source>
        <dbReference type="SAM" id="Phobius"/>
    </source>
</evidence>
<evidence type="ECO:0000256" key="5">
    <source>
        <dbReference type="ARBA" id="ARBA00023136"/>
    </source>
</evidence>
<feature type="transmembrane region" description="Helical" evidence="6">
    <location>
        <begin position="250"/>
        <end position="269"/>
    </location>
</feature>
<dbReference type="SUPFAM" id="SSF103473">
    <property type="entry name" value="MFS general substrate transporter"/>
    <property type="match status" value="1"/>
</dbReference>
<dbReference type="PROSITE" id="PS50850">
    <property type="entry name" value="MFS"/>
    <property type="match status" value="1"/>
</dbReference>
<feature type="transmembrane region" description="Helical" evidence="6">
    <location>
        <begin position="276"/>
        <end position="297"/>
    </location>
</feature>
<keyword evidence="9" id="KW-1185">Reference proteome</keyword>
<comment type="subcellular location">
    <subcellularLocation>
        <location evidence="1">Cell membrane</location>
        <topology evidence="1">Multi-pass membrane protein</topology>
    </subcellularLocation>
</comment>
<evidence type="ECO:0000256" key="1">
    <source>
        <dbReference type="ARBA" id="ARBA00004651"/>
    </source>
</evidence>
<feature type="transmembrane region" description="Helical" evidence="6">
    <location>
        <begin position="365"/>
        <end position="383"/>
    </location>
</feature>
<dbReference type="InterPro" id="IPR011701">
    <property type="entry name" value="MFS"/>
</dbReference>
<keyword evidence="4 6" id="KW-1133">Transmembrane helix</keyword>
<gene>
    <name evidence="8" type="ORF">SAMN04489812_4804</name>
</gene>
<keyword evidence="3 6" id="KW-0812">Transmembrane</keyword>
<name>A0A1H1YVL5_9ACTN</name>
<dbReference type="PANTHER" id="PTHR23513">
    <property type="entry name" value="INTEGRAL MEMBRANE EFFLUX PROTEIN-RELATED"/>
    <property type="match status" value="1"/>
</dbReference>
<evidence type="ECO:0000259" key="7">
    <source>
        <dbReference type="PROSITE" id="PS50850"/>
    </source>
</evidence>
<sequence>MAGWVIGFGCSQLGDQIFALAIAWAAVQAGSAATVGLVIAAGSIPRIAILLFGGALADRLNAKLMIALADAARALTLIIFALLLMTDEPAVVALITVSVLIGTADGLFQPAIGALSVRLGPESEIGRISALRTTVSRLCLLIGGPISGAALAWWGTAAAFAIAGVLFIGSVASLVLIKIDRPAAASQPAAGNDSLIGEVVAGLRMVRRHPVLPWLLLMIGGLNFGFSGPMTAGIPLLADVLDWGPGAAGLIYGAFGLGAGTAGLSLVFVKRVPRAGWSALAAAAAVALALGAFALAAHPIAGIVAGAVLGVASGIFGTTANGLVMSSTPRSEIGRVMSLNALVLESVLPASLSLTGLLATLTSPSMTFAAGALVLLLTLLIPVSRRQVRAARL</sequence>
<feature type="transmembrane region" description="Helical" evidence="6">
    <location>
        <begin position="214"/>
        <end position="238"/>
    </location>
</feature>
<dbReference type="Pfam" id="PF07690">
    <property type="entry name" value="MFS_1"/>
    <property type="match status" value="1"/>
</dbReference>
<dbReference type="EMBL" id="LT629772">
    <property type="protein sequence ID" value="SDT25359.1"/>
    <property type="molecule type" value="Genomic_DNA"/>
</dbReference>
<dbReference type="AlphaFoldDB" id="A0A1H1YVL5"/>
<evidence type="ECO:0000256" key="2">
    <source>
        <dbReference type="ARBA" id="ARBA00022475"/>
    </source>
</evidence>
<dbReference type="CDD" id="cd06173">
    <property type="entry name" value="MFS_MefA_like"/>
    <property type="match status" value="1"/>
</dbReference>
<feature type="transmembrane region" description="Helical" evidence="6">
    <location>
        <begin position="64"/>
        <end position="85"/>
    </location>
</feature>
<proteinExistence type="predicted"/>
<dbReference type="InterPro" id="IPR020846">
    <property type="entry name" value="MFS_dom"/>
</dbReference>
<feature type="transmembrane region" description="Helical" evidence="6">
    <location>
        <begin position="303"/>
        <end position="324"/>
    </location>
</feature>
<feature type="transmembrane region" description="Helical" evidence="6">
    <location>
        <begin position="35"/>
        <end position="57"/>
    </location>
</feature>
<dbReference type="GO" id="GO:0005886">
    <property type="term" value="C:plasma membrane"/>
    <property type="evidence" value="ECO:0007669"/>
    <property type="project" value="UniProtKB-SubCell"/>
</dbReference>
<reference evidence="8 9" key="1">
    <citation type="submission" date="2016-10" db="EMBL/GenBank/DDBJ databases">
        <authorList>
            <person name="de Groot N.N."/>
        </authorList>
    </citation>
    <scope>NUCLEOTIDE SEQUENCE [LARGE SCALE GENOMIC DNA]</scope>
    <source>
        <strain evidence="8 9">DSM 21800</strain>
    </source>
</reference>
<dbReference type="InterPro" id="IPR036259">
    <property type="entry name" value="MFS_trans_sf"/>
</dbReference>
<dbReference type="Gene3D" id="1.20.1250.20">
    <property type="entry name" value="MFS general substrate transporter like domains"/>
    <property type="match status" value="1"/>
</dbReference>
<dbReference type="PANTHER" id="PTHR23513:SF17">
    <property type="entry name" value="MEMBRANE PROTEIN"/>
    <property type="match status" value="1"/>
</dbReference>
<evidence type="ECO:0000313" key="8">
    <source>
        <dbReference type="EMBL" id="SDT25359.1"/>
    </source>
</evidence>
<protein>
    <submittedName>
        <fullName evidence="8">Predicted arabinose efflux permease, MFS family</fullName>
    </submittedName>
</protein>
<accession>A0A1H1YVL5</accession>
<keyword evidence="2" id="KW-1003">Cell membrane</keyword>
<evidence type="ECO:0000256" key="4">
    <source>
        <dbReference type="ARBA" id="ARBA00022989"/>
    </source>
</evidence>
<dbReference type="STRING" id="630515.SAMN04489812_4804"/>
<feature type="domain" description="Major facilitator superfamily (MFS) profile" evidence="7">
    <location>
        <begin position="1"/>
        <end position="181"/>
    </location>
</feature>
<feature type="transmembrane region" description="Helical" evidence="6">
    <location>
        <begin position="91"/>
        <end position="115"/>
    </location>
</feature>